<dbReference type="Proteomes" id="UP000077248">
    <property type="component" value="Unassembled WGS sequence"/>
</dbReference>
<dbReference type="GO" id="GO:0008270">
    <property type="term" value="F:zinc ion binding"/>
    <property type="evidence" value="ECO:0007669"/>
    <property type="project" value="InterPro"/>
</dbReference>
<dbReference type="PANTHER" id="PTHR46910">
    <property type="entry name" value="TRANSCRIPTION FACTOR PDR1"/>
    <property type="match status" value="1"/>
</dbReference>
<evidence type="ECO:0000256" key="4">
    <source>
        <dbReference type="ARBA" id="ARBA00023242"/>
    </source>
</evidence>
<dbReference type="Pfam" id="PF00172">
    <property type="entry name" value="Zn_clus"/>
    <property type="match status" value="1"/>
</dbReference>
<dbReference type="SUPFAM" id="SSF57701">
    <property type="entry name" value="Zn2/Cys6 DNA-binding domain"/>
    <property type="match status" value="1"/>
</dbReference>
<dbReference type="EMBL" id="KV441487">
    <property type="protein sequence ID" value="OAG17342.1"/>
    <property type="molecule type" value="Genomic_DNA"/>
</dbReference>
<dbReference type="GO" id="GO:0000981">
    <property type="term" value="F:DNA-binding transcription factor activity, RNA polymerase II-specific"/>
    <property type="evidence" value="ECO:0007669"/>
    <property type="project" value="InterPro"/>
</dbReference>
<protein>
    <recommendedName>
        <fullName evidence="6">Zn(2)-C6 fungal-type domain-containing protein</fullName>
    </recommendedName>
</protein>
<dbReference type="VEuPathDB" id="FungiDB:CC77DRAFT_1097758"/>
<evidence type="ECO:0000256" key="5">
    <source>
        <dbReference type="SAM" id="MobiDB-lite"/>
    </source>
</evidence>
<dbReference type="InterPro" id="IPR036864">
    <property type="entry name" value="Zn2-C6_fun-type_DNA-bd_sf"/>
</dbReference>
<keyword evidence="8" id="KW-1185">Reference proteome</keyword>
<organism evidence="7 8">
    <name type="scientific">Alternaria alternata</name>
    <name type="common">Alternaria rot fungus</name>
    <name type="synonym">Torula alternata</name>
    <dbReference type="NCBI Taxonomy" id="5599"/>
    <lineage>
        <taxon>Eukaryota</taxon>
        <taxon>Fungi</taxon>
        <taxon>Dikarya</taxon>
        <taxon>Ascomycota</taxon>
        <taxon>Pezizomycotina</taxon>
        <taxon>Dothideomycetes</taxon>
        <taxon>Pleosporomycetidae</taxon>
        <taxon>Pleosporales</taxon>
        <taxon>Pleosporineae</taxon>
        <taxon>Pleosporaceae</taxon>
        <taxon>Alternaria</taxon>
        <taxon>Alternaria sect. Alternaria</taxon>
        <taxon>Alternaria alternata complex</taxon>
    </lineage>
</organism>
<feature type="domain" description="Zn(2)-C6 fungal-type" evidence="6">
    <location>
        <begin position="40"/>
        <end position="70"/>
    </location>
</feature>
<evidence type="ECO:0000256" key="2">
    <source>
        <dbReference type="ARBA" id="ARBA00022723"/>
    </source>
</evidence>
<dbReference type="GeneID" id="29115506"/>
<evidence type="ECO:0000256" key="1">
    <source>
        <dbReference type="ARBA" id="ARBA00004123"/>
    </source>
</evidence>
<dbReference type="GO" id="GO:0003677">
    <property type="term" value="F:DNA binding"/>
    <property type="evidence" value="ECO:0007669"/>
    <property type="project" value="UniProtKB-KW"/>
</dbReference>
<dbReference type="SMART" id="SM00906">
    <property type="entry name" value="Fungal_trans"/>
    <property type="match status" value="1"/>
</dbReference>
<dbReference type="KEGG" id="aalt:CC77DRAFT_1097758"/>
<accession>A0A177DDU9</accession>
<feature type="region of interest" description="Disordered" evidence="5">
    <location>
        <begin position="209"/>
        <end position="230"/>
    </location>
</feature>
<dbReference type="GO" id="GO:0006351">
    <property type="term" value="P:DNA-templated transcription"/>
    <property type="evidence" value="ECO:0007669"/>
    <property type="project" value="InterPro"/>
</dbReference>
<comment type="subcellular location">
    <subcellularLocation>
        <location evidence="1">Nucleus</location>
    </subcellularLocation>
</comment>
<reference evidence="7 8" key="1">
    <citation type="submission" date="2016-05" db="EMBL/GenBank/DDBJ databases">
        <title>Comparative analysis of secretome profiles of manganese(II)-oxidizing ascomycete fungi.</title>
        <authorList>
            <consortium name="DOE Joint Genome Institute"/>
            <person name="Zeiner C.A."/>
            <person name="Purvine S.O."/>
            <person name="Zink E.M."/>
            <person name="Wu S."/>
            <person name="Pasa-Tolic L."/>
            <person name="Chaput D.L."/>
            <person name="Haridas S."/>
            <person name="Grigoriev I.V."/>
            <person name="Santelli C.M."/>
            <person name="Hansel C.M."/>
        </authorList>
    </citation>
    <scope>NUCLEOTIDE SEQUENCE [LARGE SCALE GENOMIC DNA]</scope>
    <source>
        <strain evidence="7 8">SRC1lrK2f</strain>
    </source>
</reference>
<keyword evidence="2" id="KW-0479">Metal-binding</keyword>
<evidence type="ECO:0000256" key="3">
    <source>
        <dbReference type="ARBA" id="ARBA00023125"/>
    </source>
</evidence>
<evidence type="ECO:0000313" key="7">
    <source>
        <dbReference type="EMBL" id="OAG17342.1"/>
    </source>
</evidence>
<dbReference type="Pfam" id="PF04082">
    <property type="entry name" value="Fungal_trans"/>
    <property type="match status" value="1"/>
</dbReference>
<sequence length="716" mass="80896">MATEDTVMPAAAVTANNNLYGELSSPQALAPTRGKRVSLACQSCRSRKTKCDGIQPACLTCRHLGIDCVYAKESRKAGSRRINGRAQAMHKVRKPQHQLHMTTGYSITTPPDDTVDIVTQRPDMIHRLRAHTEARDTGNIDPDTAGNISEQEASEEVHAAQVFQDRHTSEFGYFGLSSNHAFFRSISRCFIRFLRGAPPQHDRIQSLTTEDWSEVNTSEARQTSSPRNDSVATLPAISESFSMLDRFIATSAGAFPFVSKAILTSSLKELALGSRKSRSTTKRALVNIMFAYSCLAIEDPQCDMYFQRTIQCLTPETLRGANLELIQALLLVTSYQQQQQMPVSSGTYHALTVKAAFQLGLHCPSSYKEVSPSDSELRKRLWYSLINQDRMLSMCLGRPCLIPSQHICTPELEDPRQTHHVSSLEHEYRVERLLQHKYQTDLYSIIAAMLSDIYQHNIGRDSSLSTWSLLALRLQLYQRFEEWRQQLDPRLRLITPQDVCTVLTSQIDENRFRISLTVHYYRALIMLNGPIIERLLGISVSSSSLDEAAQSLFEQCVPTIKNDLVVLENLNQIISIISQSEDFINHNNVRWMSNHACSILAMHLFCLALLFHIRPELEAKTVTRTSRIRELLGQCLDNMKVLQRTSTLFRKAREALEVFTQKLDSICLRELPTSGASASEIGAPCTSAPRHYDFSMSTDFFEQSEFDFLLGDGFYC</sequence>
<dbReference type="CDD" id="cd12148">
    <property type="entry name" value="fungal_TF_MHR"/>
    <property type="match status" value="1"/>
</dbReference>
<dbReference type="GO" id="GO:0005634">
    <property type="term" value="C:nucleus"/>
    <property type="evidence" value="ECO:0007669"/>
    <property type="project" value="UniProtKB-SubCell"/>
</dbReference>
<dbReference type="AlphaFoldDB" id="A0A177DDU9"/>
<dbReference type="InterPro" id="IPR050987">
    <property type="entry name" value="AtrR-like"/>
</dbReference>
<dbReference type="CDD" id="cd00067">
    <property type="entry name" value="GAL4"/>
    <property type="match status" value="1"/>
</dbReference>
<dbReference type="Gene3D" id="4.10.240.10">
    <property type="entry name" value="Zn(2)-C6 fungal-type DNA-binding domain"/>
    <property type="match status" value="1"/>
</dbReference>
<dbReference type="RefSeq" id="XP_018382763.1">
    <property type="nucleotide sequence ID" value="XM_018529912.1"/>
</dbReference>
<dbReference type="InterPro" id="IPR007219">
    <property type="entry name" value="XnlR_reg_dom"/>
</dbReference>
<keyword evidence="4" id="KW-0539">Nucleus</keyword>
<dbReference type="PROSITE" id="PS00463">
    <property type="entry name" value="ZN2_CY6_FUNGAL_1"/>
    <property type="match status" value="1"/>
</dbReference>
<keyword evidence="3" id="KW-0238">DNA-binding</keyword>
<dbReference type="OMA" id="IQTWATH"/>
<evidence type="ECO:0000259" key="6">
    <source>
        <dbReference type="PROSITE" id="PS50048"/>
    </source>
</evidence>
<dbReference type="SMART" id="SM00066">
    <property type="entry name" value="GAL4"/>
    <property type="match status" value="1"/>
</dbReference>
<evidence type="ECO:0000313" key="8">
    <source>
        <dbReference type="Proteomes" id="UP000077248"/>
    </source>
</evidence>
<dbReference type="PANTHER" id="PTHR46910:SF3">
    <property type="entry name" value="HALOTOLERANCE PROTEIN 9-RELATED"/>
    <property type="match status" value="1"/>
</dbReference>
<dbReference type="InterPro" id="IPR001138">
    <property type="entry name" value="Zn2Cys6_DnaBD"/>
</dbReference>
<dbReference type="PROSITE" id="PS50048">
    <property type="entry name" value="ZN2_CY6_FUNGAL_2"/>
    <property type="match status" value="1"/>
</dbReference>
<name>A0A177DDU9_ALTAL</name>
<proteinExistence type="predicted"/>
<gene>
    <name evidence="7" type="ORF">CC77DRAFT_1097758</name>
</gene>